<dbReference type="STRING" id="526218.Sterm_1497"/>
<dbReference type="Proteomes" id="UP000000845">
    <property type="component" value="Chromosome"/>
</dbReference>
<dbReference type="RefSeq" id="WP_012860955.1">
    <property type="nucleotide sequence ID" value="NC_013517.1"/>
</dbReference>
<dbReference type="CDD" id="cd13143">
    <property type="entry name" value="MATE_MepA_like"/>
    <property type="match status" value="1"/>
</dbReference>
<accession>D1AHX5</accession>
<dbReference type="HOGENOM" id="CLU_012893_0_1_0"/>
<protein>
    <recommendedName>
        <fullName evidence="3">Multidrug export protein MepA</fullName>
    </recommendedName>
</protein>
<keyword evidence="12" id="KW-1185">Reference proteome</keyword>
<evidence type="ECO:0000256" key="7">
    <source>
        <dbReference type="ARBA" id="ARBA00022989"/>
    </source>
</evidence>
<feature type="transmembrane region" description="Helical" evidence="10">
    <location>
        <begin position="322"/>
        <end position="340"/>
    </location>
</feature>
<evidence type="ECO:0000256" key="6">
    <source>
        <dbReference type="ARBA" id="ARBA00022692"/>
    </source>
</evidence>
<feature type="transmembrane region" description="Helical" evidence="10">
    <location>
        <begin position="393"/>
        <end position="413"/>
    </location>
</feature>
<feature type="transmembrane region" description="Helical" evidence="10">
    <location>
        <begin position="100"/>
        <end position="120"/>
    </location>
</feature>
<feature type="transmembrane region" description="Helical" evidence="10">
    <location>
        <begin position="360"/>
        <end position="381"/>
    </location>
</feature>
<feature type="transmembrane region" description="Helical" evidence="10">
    <location>
        <begin position="170"/>
        <end position="190"/>
    </location>
</feature>
<dbReference type="InterPro" id="IPR051327">
    <property type="entry name" value="MATE_MepA_subfamily"/>
</dbReference>
<evidence type="ECO:0000256" key="4">
    <source>
        <dbReference type="ARBA" id="ARBA00022448"/>
    </source>
</evidence>
<gene>
    <name evidence="11" type="ordered locus">Sterm_1497</name>
</gene>
<evidence type="ECO:0000256" key="8">
    <source>
        <dbReference type="ARBA" id="ARBA00023136"/>
    </source>
</evidence>
<evidence type="ECO:0000256" key="3">
    <source>
        <dbReference type="ARBA" id="ARBA00022106"/>
    </source>
</evidence>
<dbReference type="InterPro" id="IPR002528">
    <property type="entry name" value="MATE_fam"/>
</dbReference>
<feature type="transmembrane region" description="Helical" evidence="10">
    <location>
        <begin position="238"/>
        <end position="263"/>
    </location>
</feature>
<reference evidence="12" key="1">
    <citation type="submission" date="2009-09" db="EMBL/GenBank/DDBJ databases">
        <title>The complete chromosome of Sebaldella termitidis ATCC 33386.</title>
        <authorList>
            <consortium name="US DOE Joint Genome Institute (JGI-PGF)"/>
            <person name="Lucas S."/>
            <person name="Copeland A."/>
            <person name="Lapidus A."/>
            <person name="Glavina del Rio T."/>
            <person name="Dalin E."/>
            <person name="Tice H."/>
            <person name="Bruce D."/>
            <person name="Goodwin L."/>
            <person name="Pitluck S."/>
            <person name="Kyrpides N."/>
            <person name="Mavromatis K."/>
            <person name="Ivanova N."/>
            <person name="Mikhailova N."/>
            <person name="Sims D."/>
            <person name="Meincke L."/>
            <person name="Brettin T."/>
            <person name="Detter J.C."/>
            <person name="Han C."/>
            <person name="Larimer F."/>
            <person name="Land M."/>
            <person name="Hauser L."/>
            <person name="Markowitz V."/>
            <person name="Cheng J.F."/>
            <person name="Hugenholtz P."/>
            <person name="Woyke T."/>
            <person name="Wu D."/>
            <person name="Eisen J.A."/>
        </authorList>
    </citation>
    <scope>NUCLEOTIDE SEQUENCE [LARGE SCALE GENOMIC DNA]</scope>
    <source>
        <strain evidence="12">ATCC 33386 / NCTC 11300</strain>
    </source>
</reference>
<dbReference type="GO" id="GO:0042910">
    <property type="term" value="F:xenobiotic transmembrane transporter activity"/>
    <property type="evidence" value="ECO:0007669"/>
    <property type="project" value="InterPro"/>
</dbReference>
<evidence type="ECO:0000313" key="12">
    <source>
        <dbReference type="Proteomes" id="UP000000845"/>
    </source>
</evidence>
<feature type="transmembrane region" description="Helical" evidence="10">
    <location>
        <begin position="140"/>
        <end position="158"/>
    </location>
</feature>
<dbReference type="KEGG" id="str:Sterm_1497"/>
<dbReference type="Pfam" id="PF01554">
    <property type="entry name" value="MatE"/>
    <property type="match status" value="2"/>
</dbReference>
<feature type="transmembrane region" description="Helical" evidence="10">
    <location>
        <begin position="52"/>
        <end position="74"/>
    </location>
</feature>
<dbReference type="NCBIfam" id="TIGR00797">
    <property type="entry name" value="matE"/>
    <property type="match status" value="1"/>
</dbReference>
<feature type="transmembrane region" description="Helical" evidence="10">
    <location>
        <begin position="419"/>
        <end position="440"/>
    </location>
</feature>
<evidence type="ECO:0000313" key="11">
    <source>
        <dbReference type="EMBL" id="ACZ08359.1"/>
    </source>
</evidence>
<dbReference type="GO" id="GO:0015297">
    <property type="term" value="F:antiporter activity"/>
    <property type="evidence" value="ECO:0007669"/>
    <property type="project" value="InterPro"/>
</dbReference>
<feature type="transmembrane region" description="Helical" evidence="10">
    <location>
        <begin position="290"/>
        <end position="310"/>
    </location>
</feature>
<organism evidence="11 12">
    <name type="scientific">Sebaldella termitidis (strain ATCC 33386 / NCTC 11300)</name>
    <dbReference type="NCBI Taxonomy" id="526218"/>
    <lineage>
        <taxon>Bacteria</taxon>
        <taxon>Fusobacteriati</taxon>
        <taxon>Fusobacteriota</taxon>
        <taxon>Fusobacteriia</taxon>
        <taxon>Fusobacteriales</taxon>
        <taxon>Leptotrichiaceae</taxon>
        <taxon>Sebaldella</taxon>
    </lineage>
</organism>
<dbReference type="GO" id="GO:0005886">
    <property type="term" value="C:plasma membrane"/>
    <property type="evidence" value="ECO:0007669"/>
    <property type="project" value="UniProtKB-SubCell"/>
</dbReference>
<keyword evidence="8 10" id="KW-0472">Membrane</keyword>
<proteinExistence type="inferred from homology"/>
<keyword evidence="5" id="KW-1003">Cell membrane</keyword>
<feature type="transmembrane region" description="Helical" evidence="10">
    <location>
        <begin position="196"/>
        <end position="217"/>
    </location>
</feature>
<keyword evidence="9" id="KW-0046">Antibiotic resistance</keyword>
<evidence type="ECO:0000256" key="9">
    <source>
        <dbReference type="ARBA" id="ARBA00023251"/>
    </source>
</evidence>
<dbReference type="PANTHER" id="PTHR43823:SF3">
    <property type="entry name" value="MULTIDRUG EXPORT PROTEIN MEPA"/>
    <property type="match status" value="1"/>
</dbReference>
<evidence type="ECO:0000256" key="1">
    <source>
        <dbReference type="ARBA" id="ARBA00004651"/>
    </source>
</evidence>
<evidence type="ECO:0000256" key="5">
    <source>
        <dbReference type="ARBA" id="ARBA00022475"/>
    </source>
</evidence>
<evidence type="ECO:0000256" key="2">
    <source>
        <dbReference type="ARBA" id="ARBA00008417"/>
    </source>
</evidence>
<dbReference type="AlphaFoldDB" id="D1AHX5"/>
<comment type="subcellular location">
    <subcellularLocation>
        <location evidence="1">Cell membrane</location>
        <topology evidence="1">Multi-pass membrane protein</topology>
    </subcellularLocation>
</comment>
<dbReference type="PANTHER" id="PTHR43823">
    <property type="entry name" value="SPORULATION PROTEIN YKVU"/>
    <property type="match status" value="1"/>
</dbReference>
<keyword evidence="4" id="KW-0813">Transport</keyword>
<dbReference type="eggNOG" id="COG0534">
    <property type="taxonomic scope" value="Bacteria"/>
</dbReference>
<comment type="similarity">
    <text evidence="2">Belongs to the multi antimicrobial extrusion (MATE) (TC 2.A.66.1) family. MepA subfamily.</text>
</comment>
<dbReference type="InterPro" id="IPR048279">
    <property type="entry name" value="MdtK-like"/>
</dbReference>
<dbReference type="PIRSF" id="PIRSF006603">
    <property type="entry name" value="DinF"/>
    <property type="match status" value="1"/>
</dbReference>
<dbReference type="GO" id="GO:0046677">
    <property type="term" value="P:response to antibiotic"/>
    <property type="evidence" value="ECO:0007669"/>
    <property type="project" value="UniProtKB-KW"/>
</dbReference>
<evidence type="ECO:0000256" key="10">
    <source>
        <dbReference type="SAM" id="Phobius"/>
    </source>
</evidence>
<keyword evidence="7 10" id="KW-1133">Transmembrane helix</keyword>
<dbReference type="InterPro" id="IPR045070">
    <property type="entry name" value="MATE_MepA-like"/>
</dbReference>
<dbReference type="EMBL" id="CP001739">
    <property type="protein sequence ID" value="ACZ08359.1"/>
    <property type="molecule type" value="Genomic_DNA"/>
</dbReference>
<keyword evidence="6 10" id="KW-0812">Transmembrane</keyword>
<name>D1AHX5_SEBTE</name>
<sequence>MNNENNTLYYLEKAPVSKAIVHMAVPMILSMVINIVYNITDAFYIGMLNNTSMLAAITLALPFTTILMALGEIFGTGGSTYISRLLGENNLERVKKASSVNFYLSLFTGVIFILISVPFMPQILQVLGVGVETAGPTRDYVLAYTFGAPFVIANFNLGQTVRGEGASKESLIGMIISVAVNMILDPVFIFSFHMGITGAAIATVIGNVCAVIYYIWYLAKKSSVQSVSFRYFKPDMKILGNIFKVGISAFLLSCFLIVSGLMFNNYAMIYGEHVVAAFGIANRVCQISDFIGMGLYMGVVPLIAYSYAAGDTERLNRILKTVFIYLGAIVFGIAVVLFFFREQVIRMFSSDIEVIRVGMTILAALLASTLFAGLSGMFTSMFQAFGKGVQSNIMSVTRGIALIPVIVIGNFMFGLTGVIWAMTISEFCACLMGVGLWILARKGIMGVPVKERAEFDIDMG</sequence>
<reference evidence="11 12" key="2">
    <citation type="journal article" date="2010" name="Stand. Genomic Sci.">
        <title>Complete genome sequence of Sebaldella termitidis type strain (NCTC 11300).</title>
        <authorList>
            <person name="Harmon-Smith M."/>
            <person name="Celia L."/>
            <person name="Chertkov O."/>
            <person name="Lapidus A."/>
            <person name="Copeland A."/>
            <person name="Glavina Del Rio T."/>
            <person name="Nolan M."/>
            <person name="Lucas S."/>
            <person name="Tice H."/>
            <person name="Cheng J.F."/>
            <person name="Han C."/>
            <person name="Detter J.C."/>
            <person name="Bruce D."/>
            <person name="Goodwin L."/>
            <person name="Pitluck S."/>
            <person name="Pati A."/>
            <person name="Liolios K."/>
            <person name="Ivanova N."/>
            <person name="Mavromatis K."/>
            <person name="Mikhailova N."/>
            <person name="Chen A."/>
            <person name="Palaniappan K."/>
            <person name="Land M."/>
            <person name="Hauser L."/>
            <person name="Chang Y.J."/>
            <person name="Jeffries C.D."/>
            <person name="Brettin T."/>
            <person name="Goker M."/>
            <person name="Beck B."/>
            <person name="Bristow J."/>
            <person name="Eisen J.A."/>
            <person name="Markowitz V."/>
            <person name="Hugenholtz P."/>
            <person name="Kyrpides N.C."/>
            <person name="Klenk H.P."/>
            <person name="Chen F."/>
        </authorList>
    </citation>
    <scope>NUCLEOTIDE SEQUENCE [LARGE SCALE GENOMIC DNA]</scope>
    <source>
        <strain evidence="12">ATCC 33386 / NCTC 11300</strain>
    </source>
</reference>
<feature type="transmembrane region" description="Helical" evidence="10">
    <location>
        <begin position="20"/>
        <end position="40"/>
    </location>
</feature>